<dbReference type="Proteomes" id="UP001497382">
    <property type="component" value="Unassembled WGS sequence"/>
</dbReference>
<dbReference type="EMBL" id="CAXIEN010000013">
    <property type="protein sequence ID" value="CAL1264303.1"/>
    <property type="molecule type" value="Genomic_DNA"/>
</dbReference>
<protein>
    <submittedName>
        <fullName evidence="1">Uncharacterized protein</fullName>
    </submittedName>
</protein>
<name>A0AAV1YZ44_9ARAC</name>
<comment type="caution">
    <text evidence="1">The sequence shown here is derived from an EMBL/GenBank/DDBJ whole genome shotgun (WGS) entry which is preliminary data.</text>
</comment>
<reference evidence="1 2" key="1">
    <citation type="submission" date="2024-04" db="EMBL/GenBank/DDBJ databases">
        <authorList>
            <person name="Rising A."/>
            <person name="Reimegard J."/>
            <person name="Sonavane S."/>
            <person name="Akerstrom W."/>
            <person name="Nylinder S."/>
            <person name="Hedman E."/>
            <person name="Kallberg Y."/>
        </authorList>
    </citation>
    <scope>NUCLEOTIDE SEQUENCE [LARGE SCALE GENOMIC DNA]</scope>
</reference>
<evidence type="ECO:0000313" key="1">
    <source>
        <dbReference type="EMBL" id="CAL1264303.1"/>
    </source>
</evidence>
<proteinExistence type="predicted"/>
<gene>
    <name evidence="1" type="ORF">LARSCL_LOCUS1955</name>
</gene>
<dbReference type="AlphaFoldDB" id="A0AAV1YZ44"/>
<evidence type="ECO:0000313" key="2">
    <source>
        <dbReference type="Proteomes" id="UP001497382"/>
    </source>
</evidence>
<accession>A0AAV1YZ44</accession>
<keyword evidence="2" id="KW-1185">Reference proteome</keyword>
<organism evidence="1 2">
    <name type="scientific">Larinioides sclopetarius</name>
    <dbReference type="NCBI Taxonomy" id="280406"/>
    <lineage>
        <taxon>Eukaryota</taxon>
        <taxon>Metazoa</taxon>
        <taxon>Ecdysozoa</taxon>
        <taxon>Arthropoda</taxon>
        <taxon>Chelicerata</taxon>
        <taxon>Arachnida</taxon>
        <taxon>Araneae</taxon>
        <taxon>Araneomorphae</taxon>
        <taxon>Entelegynae</taxon>
        <taxon>Araneoidea</taxon>
        <taxon>Araneidae</taxon>
        <taxon>Larinioides</taxon>
    </lineage>
</organism>
<sequence length="47" mass="5434">MDILESDASFMLSKNYVVLSCASQREMALNNYALTPTISYFPRENWI</sequence>